<protein>
    <submittedName>
        <fullName evidence="5">CheY-like chemotaxis protein</fullName>
    </submittedName>
    <submittedName>
        <fullName evidence="4">Response regulator</fullName>
    </submittedName>
</protein>
<organism evidence="4 6">
    <name type="scientific">Duganella violaceipulchra</name>
    <dbReference type="NCBI Taxonomy" id="2849652"/>
    <lineage>
        <taxon>Bacteria</taxon>
        <taxon>Pseudomonadati</taxon>
        <taxon>Pseudomonadota</taxon>
        <taxon>Betaproteobacteria</taxon>
        <taxon>Burkholderiales</taxon>
        <taxon>Oxalobacteraceae</taxon>
        <taxon>Telluria group</taxon>
        <taxon>Duganella</taxon>
    </lineage>
</organism>
<dbReference type="SMART" id="SM00448">
    <property type="entry name" value="REC"/>
    <property type="match status" value="1"/>
</dbReference>
<evidence type="ECO:0000256" key="1">
    <source>
        <dbReference type="ARBA" id="ARBA00022553"/>
    </source>
</evidence>
<accession>A0AA41L1C2</accession>
<gene>
    <name evidence="4" type="ORF">KVP70_26845</name>
    <name evidence="5" type="ORF">L1274_002971</name>
</gene>
<evidence type="ECO:0000256" key="2">
    <source>
        <dbReference type="PROSITE-ProRule" id="PRU00169"/>
    </source>
</evidence>
<dbReference type="RefSeq" id="WP_217945470.1">
    <property type="nucleotide sequence ID" value="NZ_JAHTGR010000018.1"/>
</dbReference>
<evidence type="ECO:0000313" key="5">
    <source>
        <dbReference type="EMBL" id="MCP2009258.1"/>
    </source>
</evidence>
<feature type="domain" description="Response regulatory" evidence="3">
    <location>
        <begin position="10"/>
        <end position="108"/>
    </location>
</feature>
<evidence type="ECO:0000313" key="7">
    <source>
        <dbReference type="Proteomes" id="UP001162889"/>
    </source>
</evidence>
<dbReference type="EMBL" id="JAHTGR010000018">
    <property type="protein sequence ID" value="MBV6324551.1"/>
    <property type="molecule type" value="Genomic_DNA"/>
</dbReference>
<reference evidence="5" key="2">
    <citation type="submission" date="2022-03" db="EMBL/GenBank/DDBJ databases">
        <title>Genome Encyclopedia of Bacteria and Archaea VI: Functional Genomics of Type Strains.</title>
        <authorList>
            <person name="Whitman W."/>
        </authorList>
    </citation>
    <scope>NUCLEOTIDE SEQUENCE</scope>
    <source>
        <strain evidence="5">HSC-15S17</strain>
    </source>
</reference>
<dbReference type="InterPro" id="IPR001789">
    <property type="entry name" value="Sig_transdc_resp-reg_receiver"/>
</dbReference>
<dbReference type="PANTHER" id="PTHR44591">
    <property type="entry name" value="STRESS RESPONSE REGULATOR PROTEIN 1"/>
    <property type="match status" value="1"/>
</dbReference>
<dbReference type="PROSITE" id="PS50110">
    <property type="entry name" value="RESPONSE_REGULATORY"/>
    <property type="match status" value="1"/>
</dbReference>
<evidence type="ECO:0000259" key="3">
    <source>
        <dbReference type="PROSITE" id="PS50110"/>
    </source>
</evidence>
<keyword evidence="1 2" id="KW-0597">Phosphoprotein</keyword>
<dbReference type="InterPro" id="IPR050595">
    <property type="entry name" value="Bact_response_regulator"/>
</dbReference>
<name>A0AA41L1C2_9BURK</name>
<evidence type="ECO:0000313" key="4">
    <source>
        <dbReference type="EMBL" id="MBV6324551.1"/>
    </source>
</evidence>
<reference evidence="4" key="1">
    <citation type="submission" date="2021-07" db="EMBL/GenBank/DDBJ databases">
        <title>Characterization of violacein-producing bacteria and related species.</title>
        <authorList>
            <person name="Wilson H.S."/>
            <person name="De Leon M.E."/>
        </authorList>
    </citation>
    <scope>NUCLEOTIDE SEQUENCE</scope>
    <source>
        <strain evidence="4">HSC-15S17</strain>
    </source>
</reference>
<comment type="caution">
    <text evidence="4">The sequence shown here is derived from an EMBL/GenBank/DDBJ whole genome shotgun (WGS) entry which is preliminary data.</text>
</comment>
<dbReference type="Proteomes" id="UP001155901">
    <property type="component" value="Unassembled WGS sequence"/>
</dbReference>
<feature type="modified residue" description="4-aspartylphosphate" evidence="2">
    <location>
        <position position="59"/>
    </location>
</feature>
<dbReference type="PANTHER" id="PTHR44591:SF3">
    <property type="entry name" value="RESPONSE REGULATORY DOMAIN-CONTAINING PROTEIN"/>
    <property type="match status" value="1"/>
</dbReference>
<dbReference type="EMBL" id="JALJZU010000005">
    <property type="protein sequence ID" value="MCP2009258.1"/>
    <property type="molecule type" value="Genomic_DNA"/>
</dbReference>
<dbReference type="GO" id="GO:0000160">
    <property type="term" value="P:phosphorelay signal transduction system"/>
    <property type="evidence" value="ECO:0007669"/>
    <property type="project" value="InterPro"/>
</dbReference>
<dbReference type="AlphaFoldDB" id="A0AA41L1C2"/>
<keyword evidence="7" id="KW-1185">Reference proteome</keyword>
<dbReference type="Proteomes" id="UP001162889">
    <property type="component" value="Unassembled WGS sequence"/>
</dbReference>
<sequence length="108" mass="11544">MPDDRMQTQRVLVVDDNHAAAGTVAALLEACGYATAIAYGAEGALTLADQFRPDVIFLDIDLPDMDRLRTAAALRSQQTGGHARIFSVGFNAHLAKPASFEALLSIML</sequence>
<proteinExistence type="predicted"/>
<dbReference type="Pfam" id="PF00072">
    <property type="entry name" value="Response_reg"/>
    <property type="match status" value="1"/>
</dbReference>
<evidence type="ECO:0000313" key="6">
    <source>
        <dbReference type="Proteomes" id="UP001155901"/>
    </source>
</evidence>